<dbReference type="Pfam" id="PF00005">
    <property type="entry name" value="ABC_tran"/>
    <property type="match status" value="1"/>
</dbReference>
<name>A0A2P2DEY6_9LEPT</name>
<keyword evidence="1" id="KW-0813">Transport</keyword>
<organism evidence="7 8">
    <name type="scientific">Leptospira ellinghausenii</name>
    <dbReference type="NCBI Taxonomy" id="1917822"/>
    <lineage>
        <taxon>Bacteria</taxon>
        <taxon>Pseudomonadati</taxon>
        <taxon>Spirochaetota</taxon>
        <taxon>Spirochaetia</taxon>
        <taxon>Leptospirales</taxon>
        <taxon>Leptospiraceae</taxon>
        <taxon>Leptospira</taxon>
    </lineage>
</organism>
<feature type="domain" description="ABC transporter" evidence="6">
    <location>
        <begin position="2"/>
        <end position="242"/>
    </location>
</feature>
<evidence type="ECO:0000313" key="7">
    <source>
        <dbReference type="EMBL" id="GBF43179.1"/>
    </source>
</evidence>
<dbReference type="RefSeq" id="WP_108960159.1">
    <property type="nucleotide sequence ID" value="NZ_BFAZ01000009.1"/>
</dbReference>
<dbReference type="GO" id="GO:0022857">
    <property type="term" value="F:transmembrane transporter activity"/>
    <property type="evidence" value="ECO:0007669"/>
    <property type="project" value="UniProtKB-ARBA"/>
</dbReference>
<dbReference type="Gene3D" id="3.40.50.300">
    <property type="entry name" value="P-loop containing nucleotide triphosphate hydrolases"/>
    <property type="match status" value="1"/>
</dbReference>
<keyword evidence="3 7" id="KW-0067">ATP-binding</keyword>
<comment type="similarity">
    <text evidence="4">Belongs to the ABC transporter superfamily. Macrolide exporter (TC 3.A.1.122) family.</text>
</comment>
<gene>
    <name evidence="7" type="ORF">LPTSP2_24750</name>
</gene>
<dbReference type="InterPro" id="IPR003439">
    <property type="entry name" value="ABC_transporter-like_ATP-bd"/>
</dbReference>
<dbReference type="PROSITE" id="PS50893">
    <property type="entry name" value="ABC_TRANSPORTER_2"/>
    <property type="match status" value="1"/>
</dbReference>
<dbReference type="PANTHER" id="PTHR24220">
    <property type="entry name" value="IMPORT ATP-BINDING PROTEIN"/>
    <property type="match status" value="1"/>
</dbReference>
<dbReference type="FunFam" id="3.40.50.300:FF:000032">
    <property type="entry name" value="Export ABC transporter ATP-binding protein"/>
    <property type="match status" value="1"/>
</dbReference>
<evidence type="ECO:0000256" key="2">
    <source>
        <dbReference type="ARBA" id="ARBA00022741"/>
    </source>
</evidence>
<evidence type="ECO:0000256" key="4">
    <source>
        <dbReference type="ARBA" id="ARBA00038388"/>
    </source>
</evidence>
<dbReference type="Proteomes" id="UP000245206">
    <property type="component" value="Unassembled WGS sequence"/>
</dbReference>
<dbReference type="InterPro" id="IPR027417">
    <property type="entry name" value="P-loop_NTPase"/>
</dbReference>
<protein>
    <submittedName>
        <fullName evidence="7">ABC transporter ATP-binding protein</fullName>
    </submittedName>
</protein>
<evidence type="ECO:0000259" key="6">
    <source>
        <dbReference type="PROSITE" id="PS50893"/>
    </source>
</evidence>
<feature type="compositionally biased region" description="Low complexity" evidence="5">
    <location>
        <begin position="228"/>
        <end position="255"/>
    </location>
</feature>
<evidence type="ECO:0000256" key="3">
    <source>
        <dbReference type="ARBA" id="ARBA00022840"/>
    </source>
</evidence>
<sequence>MLEFKNVFKSFHNEEETIDVLKNISFRMETGEFVAIIGPSGSGKSTLLGVAAGLDKPDTGIVSLDGIDLTKQNESKLADIRVDQIGFIFQNFQLLPGLNAIENVGIPLYLKSSLSEKEILKKAETILESVSMSHRATHFPKQLSGGEEQRIAIARSFVNDPKIIFADEPTANLDYKNSKTILDLLLYRNKKQGTTLVVVTHDPDVAKLADRVLEMKDGEIISDSKNKQSSVSRKNSFKSKSSSQKTITKQKQTTKQTKKVSR</sequence>
<dbReference type="AlphaFoldDB" id="A0A2P2DEY6"/>
<dbReference type="OrthoDB" id="9805538at2"/>
<evidence type="ECO:0000313" key="8">
    <source>
        <dbReference type="Proteomes" id="UP000245206"/>
    </source>
</evidence>
<dbReference type="GO" id="GO:0005886">
    <property type="term" value="C:plasma membrane"/>
    <property type="evidence" value="ECO:0007669"/>
    <property type="project" value="TreeGrafter"/>
</dbReference>
<evidence type="ECO:0000256" key="1">
    <source>
        <dbReference type="ARBA" id="ARBA00022448"/>
    </source>
</evidence>
<dbReference type="InterPro" id="IPR017911">
    <property type="entry name" value="MacB-like_ATP-bd"/>
</dbReference>
<accession>A0A2P2DEY6</accession>
<dbReference type="InterPro" id="IPR015854">
    <property type="entry name" value="ABC_transpr_LolD-like"/>
</dbReference>
<dbReference type="GO" id="GO:0016887">
    <property type="term" value="F:ATP hydrolysis activity"/>
    <property type="evidence" value="ECO:0007669"/>
    <property type="project" value="InterPro"/>
</dbReference>
<keyword evidence="2" id="KW-0547">Nucleotide-binding</keyword>
<dbReference type="SUPFAM" id="SSF52540">
    <property type="entry name" value="P-loop containing nucleoside triphosphate hydrolases"/>
    <property type="match status" value="1"/>
</dbReference>
<comment type="caution">
    <text evidence="7">The sequence shown here is derived from an EMBL/GenBank/DDBJ whole genome shotgun (WGS) entry which is preliminary data.</text>
</comment>
<feature type="region of interest" description="Disordered" evidence="5">
    <location>
        <begin position="220"/>
        <end position="262"/>
    </location>
</feature>
<dbReference type="InterPro" id="IPR003593">
    <property type="entry name" value="AAA+_ATPase"/>
</dbReference>
<dbReference type="GO" id="GO:0098796">
    <property type="term" value="C:membrane protein complex"/>
    <property type="evidence" value="ECO:0007669"/>
    <property type="project" value="UniProtKB-ARBA"/>
</dbReference>
<dbReference type="SMART" id="SM00382">
    <property type="entry name" value="AAA"/>
    <property type="match status" value="1"/>
</dbReference>
<reference evidence="8" key="1">
    <citation type="journal article" date="2019" name="Microbiol. Immunol.">
        <title>Molecular and phenotypic characterization of Leptospira johnsonii sp. nov., Leptospira ellinghausenii sp. nov. and Leptospira ryugenii sp. nov. isolated from soil and water in Japan.</title>
        <authorList>
            <person name="Masuzawa T."/>
            <person name="Saito M."/>
            <person name="Nakao R."/>
            <person name="Nikaido Y."/>
            <person name="Matsumoto M."/>
            <person name="Ogawa M."/>
            <person name="Yokoyama M."/>
            <person name="Hidaka Y."/>
            <person name="Tomita J."/>
            <person name="Sakakibara K."/>
            <person name="Suzuki K."/>
            <person name="Yasuda S."/>
            <person name="Sato H."/>
            <person name="Yamaguchi M."/>
            <person name="Yoshida S.I."/>
            <person name="Koizumi N."/>
            <person name="Kawamura Y."/>
        </authorList>
    </citation>
    <scope>NUCLEOTIDE SEQUENCE [LARGE SCALE GENOMIC DNA]</scope>
    <source>
        <strain evidence="8">E18</strain>
    </source>
</reference>
<proteinExistence type="inferred from homology"/>
<dbReference type="PANTHER" id="PTHR24220:SF86">
    <property type="entry name" value="ABC TRANSPORTER ABCH.1"/>
    <property type="match status" value="1"/>
</dbReference>
<keyword evidence="8" id="KW-1185">Reference proteome</keyword>
<dbReference type="EMBL" id="BFAZ01000009">
    <property type="protein sequence ID" value="GBF43179.1"/>
    <property type="molecule type" value="Genomic_DNA"/>
</dbReference>
<dbReference type="GO" id="GO:0005524">
    <property type="term" value="F:ATP binding"/>
    <property type="evidence" value="ECO:0007669"/>
    <property type="project" value="UniProtKB-KW"/>
</dbReference>
<dbReference type="CDD" id="cd03255">
    <property type="entry name" value="ABC_MJ0796_LolCDE_FtsE"/>
    <property type="match status" value="1"/>
</dbReference>
<evidence type="ECO:0000256" key="5">
    <source>
        <dbReference type="SAM" id="MobiDB-lite"/>
    </source>
</evidence>